<keyword evidence="5 11" id="KW-0545">Nucleotide biosynthesis</keyword>
<comment type="caution">
    <text evidence="11">Lacks conserved residue(s) required for the propagation of feature annotation.</text>
</comment>
<keyword evidence="7 11" id="KW-0418">Kinase</keyword>
<dbReference type="GO" id="GO:0006235">
    <property type="term" value="P:dTTP biosynthetic process"/>
    <property type="evidence" value="ECO:0007669"/>
    <property type="project" value="UniProtKB-UniRule"/>
</dbReference>
<dbReference type="GO" id="GO:0004798">
    <property type="term" value="F:dTMP kinase activity"/>
    <property type="evidence" value="ECO:0007669"/>
    <property type="project" value="UniProtKB-UniRule"/>
</dbReference>
<evidence type="ECO:0000256" key="2">
    <source>
        <dbReference type="ARBA" id="ARBA00012980"/>
    </source>
</evidence>
<proteinExistence type="inferred from homology"/>
<evidence type="ECO:0000256" key="9">
    <source>
        <dbReference type="ARBA" id="ARBA00048743"/>
    </source>
</evidence>
<accession>A0A1F7S0Z6</accession>
<dbReference type="SUPFAM" id="SSF52540">
    <property type="entry name" value="P-loop containing nucleoside triphosphate hydrolases"/>
    <property type="match status" value="1"/>
</dbReference>
<keyword evidence="4 11" id="KW-0808">Transferase</keyword>
<name>A0A1F7S0Z6_9BACT</name>
<dbReference type="CDD" id="cd01672">
    <property type="entry name" value="TMPK"/>
    <property type="match status" value="1"/>
</dbReference>
<organism evidence="13 14">
    <name type="scientific">Candidatus Schekmanbacteria bacterium RBG_16_38_10</name>
    <dbReference type="NCBI Taxonomy" id="1817879"/>
    <lineage>
        <taxon>Bacteria</taxon>
        <taxon>Candidatus Schekmaniibacteriota</taxon>
    </lineage>
</organism>
<protein>
    <recommendedName>
        <fullName evidence="3 11">Thymidylate kinase</fullName>
        <ecNumber evidence="2 11">2.7.4.9</ecNumber>
    </recommendedName>
    <alternativeName>
        <fullName evidence="11">dTMP kinase</fullName>
    </alternativeName>
</protein>
<dbReference type="InterPro" id="IPR018095">
    <property type="entry name" value="Thymidylate_kin_CS"/>
</dbReference>
<sequence length="203" mass="23118">MPAKFIVIEGPDYSGKTTQAKLLLWYLKKKKRINTKYIREPGGTKIGEKIRTLLLDSKNSMSILTELFLYMASRANLVENKIIPMLKKDVTVVCDRYFYSSVAYQGGAGGIGINNVYNISLTAVKNVLPDLVILLDISPREAFKRSRTSKDRIEKRPLSFHKKVHKAFIEIANKEPNRIKIINALLPVEEVQRRIRCLVDGIL</sequence>
<dbReference type="PANTHER" id="PTHR10344">
    <property type="entry name" value="THYMIDYLATE KINASE"/>
    <property type="match status" value="1"/>
</dbReference>
<reference evidence="13 14" key="1">
    <citation type="journal article" date="2016" name="Nat. Commun.">
        <title>Thousands of microbial genomes shed light on interconnected biogeochemical processes in an aquifer system.</title>
        <authorList>
            <person name="Anantharaman K."/>
            <person name="Brown C.T."/>
            <person name="Hug L.A."/>
            <person name="Sharon I."/>
            <person name="Castelle C.J."/>
            <person name="Probst A.J."/>
            <person name="Thomas B.C."/>
            <person name="Singh A."/>
            <person name="Wilkins M.J."/>
            <person name="Karaoz U."/>
            <person name="Brodie E.L."/>
            <person name="Williams K.H."/>
            <person name="Hubbard S.S."/>
            <person name="Banfield J.F."/>
        </authorList>
    </citation>
    <scope>NUCLEOTIDE SEQUENCE [LARGE SCALE GENOMIC DNA]</scope>
</reference>
<dbReference type="GO" id="GO:0006227">
    <property type="term" value="P:dUDP biosynthetic process"/>
    <property type="evidence" value="ECO:0007669"/>
    <property type="project" value="TreeGrafter"/>
</dbReference>
<evidence type="ECO:0000313" key="13">
    <source>
        <dbReference type="EMBL" id="OGL47476.1"/>
    </source>
</evidence>
<dbReference type="Proteomes" id="UP000178797">
    <property type="component" value="Unassembled WGS sequence"/>
</dbReference>
<evidence type="ECO:0000259" key="12">
    <source>
        <dbReference type="Pfam" id="PF02223"/>
    </source>
</evidence>
<evidence type="ECO:0000256" key="6">
    <source>
        <dbReference type="ARBA" id="ARBA00022741"/>
    </source>
</evidence>
<evidence type="ECO:0000256" key="8">
    <source>
        <dbReference type="ARBA" id="ARBA00022840"/>
    </source>
</evidence>
<dbReference type="AlphaFoldDB" id="A0A1F7S0Z6"/>
<dbReference type="GO" id="GO:0005829">
    <property type="term" value="C:cytosol"/>
    <property type="evidence" value="ECO:0007669"/>
    <property type="project" value="TreeGrafter"/>
</dbReference>
<keyword evidence="8 11" id="KW-0067">ATP-binding</keyword>
<evidence type="ECO:0000313" key="14">
    <source>
        <dbReference type="Proteomes" id="UP000178797"/>
    </source>
</evidence>
<comment type="caution">
    <text evidence="13">The sequence shown here is derived from an EMBL/GenBank/DDBJ whole genome shotgun (WGS) entry which is preliminary data.</text>
</comment>
<dbReference type="EMBL" id="MGDE01000033">
    <property type="protein sequence ID" value="OGL47476.1"/>
    <property type="molecule type" value="Genomic_DNA"/>
</dbReference>
<dbReference type="FunFam" id="3.40.50.300:FF:000225">
    <property type="entry name" value="Thymidylate kinase"/>
    <property type="match status" value="1"/>
</dbReference>
<evidence type="ECO:0000256" key="1">
    <source>
        <dbReference type="ARBA" id="ARBA00009776"/>
    </source>
</evidence>
<comment type="similarity">
    <text evidence="1 11">Belongs to the thymidylate kinase family.</text>
</comment>
<evidence type="ECO:0000256" key="11">
    <source>
        <dbReference type="HAMAP-Rule" id="MF_00165"/>
    </source>
</evidence>
<evidence type="ECO:0000256" key="3">
    <source>
        <dbReference type="ARBA" id="ARBA00017144"/>
    </source>
</evidence>
<evidence type="ECO:0000256" key="4">
    <source>
        <dbReference type="ARBA" id="ARBA00022679"/>
    </source>
</evidence>
<dbReference type="InterPro" id="IPR018094">
    <property type="entry name" value="Thymidylate_kinase"/>
</dbReference>
<dbReference type="Pfam" id="PF02223">
    <property type="entry name" value="Thymidylate_kin"/>
    <property type="match status" value="1"/>
</dbReference>
<gene>
    <name evidence="11" type="primary">tmk</name>
    <name evidence="13" type="ORF">A2W05_02900</name>
</gene>
<dbReference type="InterPro" id="IPR027417">
    <property type="entry name" value="P-loop_NTPase"/>
</dbReference>
<dbReference type="HAMAP" id="MF_00165">
    <property type="entry name" value="Thymidylate_kinase"/>
    <property type="match status" value="1"/>
</dbReference>
<comment type="catalytic activity">
    <reaction evidence="9 11">
        <text>dTMP + ATP = dTDP + ADP</text>
        <dbReference type="Rhea" id="RHEA:13517"/>
        <dbReference type="ChEBI" id="CHEBI:30616"/>
        <dbReference type="ChEBI" id="CHEBI:58369"/>
        <dbReference type="ChEBI" id="CHEBI:63528"/>
        <dbReference type="ChEBI" id="CHEBI:456216"/>
        <dbReference type="EC" id="2.7.4.9"/>
    </reaction>
</comment>
<dbReference type="PANTHER" id="PTHR10344:SF4">
    <property type="entry name" value="UMP-CMP KINASE 2, MITOCHONDRIAL"/>
    <property type="match status" value="1"/>
</dbReference>
<dbReference type="GO" id="GO:0006233">
    <property type="term" value="P:dTDP biosynthetic process"/>
    <property type="evidence" value="ECO:0007669"/>
    <property type="project" value="InterPro"/>
</dbReference>
<keyword evidence="6 11" id="KW-0547">Nucleotide-binding</keyword>
<feature type="domain" description="Thymidylate kinase-like" evidence="12">
    <location>
        <begin position="8"/>
        <end position="195"/>
    </location>
</feature>
<dbReference type="EC" id="2.7.4.9" evidence="2 11"/>
<dbReference type="GO" id="GO:0005524">
    <property type="term" value="F:ATP binding"/>
    <property type="evidence" value="ECO:0007669"/>
    <property type="project" value="UniProtKB-UniRule"/>
</dbReference>
<dbReference type="NCBIfam" id="TIGR00041">
    <property type="entry name" value="DTMP_kinase"/>
    <property type="match status" value="1"/>
</dbReference>
<dbReference type="Gene3D" id="3.40.50.300">
    <property type="entry name" value="P-loop containing nucleotide triphosphate hydrolases"/>
    <property type="match status" value="1"/>
</dbReference>
<evidence type="ECO:0000256" key="5">
    <source>
        <dbReference type="ARBA" id="ARBA00022727"/>
    </source>
</evidence>
<evidence type="ECO:0000256" key="7">
    <source>
        <dbReference type="ARBA" id="ARBA00022777"/>
    </source>
</evidence>
<dbReference type="PROSITE" id="PS01331">
    <property type="entry name" value="THYMIDYLATE_KINASE"/>
    <property type="match status" value="1"/>
</dbReference>
<evidence type="ECO:0000256" key="10">
    <source>
        <dbReference type="ARBA" id="ARBA00057735"/>
    </source>
</evidence>
<comment type="function">
    <text evidence="10 11">Phosphorylation of dTMP to form dTDP in both de novo and salvage pathways of dTTP synthesis.</text>
</comment>
<dbReference type="InterPro" id="IPR039430">
    <property type="entry name" value="Thymidylate_kin-like_dom"/>
</dbReference>